<dbReference type="UniPathway" id="UPA00109">
    <property type="reaction ID" value="UER00186"/>
</dbReference>
<evidence type="ECO:0000313" key="17">
    <source>
        <dbReference type="Proteomes" id="UP000535937"/>
    </source>
</evidence>
<comment type="pathway">
    <text evidence="2 10">Carbohydrate degradation; glycolysis; pyruvate from D-glyceraldehyde 3-phosphate: step 3/5.</text>
</comment>
<dbReference type="GO" id="GO:0006096">
    <property type="term" value="P:glycolytic process"/>
    <property type="evidence" value="ECO:0007669"/>
    <property type="project" value="UniProtKB-UniRule"/>
</dbReference>
<dbReference type="FunFam" id="3.40.720.10:FF:000001">
    <property type="entry name" value="2,3-bisphosphoglycerate-independent phosphoglycerate mutase"/>
    <property type="match status" value="1"/>
</dbReference>
<evidence type="ECO:0000256" key="3">
    <source>
        <dbReference type="ARBA" id="ARBA00008819"/>
    </source>
</evidence>
<evidence type="ECO:0000256" key="5">
    <source>
        <dbReference type="ARBA" id="ARBA00022723"/>
    </source>
</evidence>
<sequence>MASAQSPQKRPLILLILDGFGHSDNPEHNAIHAAKTPVWDDLWANRPKTLIQTSGMAVGLPEGQMGNSEVGHMTLGAGRVVYQNFTRINKAIEDGDFFRNPAYTRAVDRAVANNGAVHIMGLLSEGGVHSHEDHIIAMATLAAQRGAQKIYLHTFLDGRDTPPRSAESSLARLQQVCDSLGTARIASLAGRYYAMDRDQRWDRTRAVYDLITQGKAGHRVNDALAGLNAAYERGENDEFVAPTLVGEPAPIADGDALIYMNFRPDRARQLTRAFTESDFDGFEREAAPKLADFVMTTEYAASIQASCAFPPEEMTNSLGEYLAGLGKTQLRIAETEKYAHVTFFFSGGREDPYSGETRELIKSPNVATYDLQPEMNAPEVTDKLVKAIGSGDFDTIICNYANGDMVGHTGVFEAAVKAVEALDACVSRVVDAALSAGGEVLITADHGNVEEMYDPESGQVSTQHSTLPVPFVYVGERKLHLRDGGSLADVAPTMLELMGLPQPEEMTGESLVQLEQ</sequence>
<dbReference type="PANTHER" id="PTHR31637">
    <property type="entry name" value="2,3-BISPHOSPHOGLYCERATE-INDEPENDENT PHOSPHOGLYCERATE MUTASE"/>
    <property type="match status" value="1"/>
</dbReference>
<evidence type="ECO:0000259" key="15">
    <source>
        <dbReference type="Pfam" id="PF06415"/>
    </source>
</evidence>
<evidence type="ECO:0000256" key="1">
    <source>
        <dbReference type="ARBA" id="ARBA00000370"/>
    </source>
</evidence>
<evidence type="ECO:0000256" key="4">
    <source>
        <dbReference type="ARBA" id="ARBA00012026"/>
    </source>
</evidence>
<feature type="binding site" evidence="10 13">
    <location>
        <position position="18"/>
    </location>
    <ligand>
        <name>Mn(2+)</name>
        <dbReference type="ChEBI" id="CHEBI:29035"/>
        <label>2</label>
    </ligand>
</feature>
<reference evidence="16 17" key="1">
    <citation type="submission" date="2020-08" db="EMBL/GenBank/DDBJ databases">
        <title>Genomic Encyclopedia of Type Strains, Phase III (KMG-III): the genomes of soil and plant-associated and newly described type strains.</title>
        <authorList>
            <person name="Whitman W."/>
        </authorList>
    </citation>
    <scope>NUCLEOTIDE SEQUENCE [LARGE SCALE GENOMIC DNA]</scope>
    <source>
        <strain evidence="16 17">CECT 8799</strain>
    </source>
</reference>
<dbReference type="AlphaFoldDB" id="A0A7W4Z8B8"/>
<feature type="binding site" evidence="10 12">
    <location>
        <position position="337"/>
    </location>
    <ligand>
        <name>substrate</name>
    </ligand>
</feature>
<evidence type="ECO:0000256" key="12">
    <source>
        <dbReference type="PIRSR" id="PIRSR001492-2"/>
    </source>
</evidence>
<feature type="binding site" evidence="10 12">
    <location>
        <position position="197"/>
    </location>
    <ligand>
        <name>substrate</name>
    </ligand>
</feature>
<dbReference type="GO" id="GO:0030145">
    <property type="term" value="F:manganese ion binding"/>
    <property type="evidence" value="ECO:0007669"/>
    <property type="project" value="UniProtKB-UniRule"/>
</dbReference>
<comment type="function">
    <text evidence="10">Catalyzes the interconversion of 2-phosphoglycerate and 3-phosphoglycerate.</text>
</comment>
<evidence type="ECO:0000256" key="7">
    <source>
        <dbReference type="ARBA" id="ARBA00023211"/>
    </source>
</evidence>
<dbReference type="HAMAP" id="MF_01038">
    <property type="entry name" value="GpmI"/>
    <property type="match status" value="1"/>
</dbReference>
<proteinExistence type="inferred from homology"/>
<feature type="binding site" evidence="10 13">
    <location>
        <position position="68"/>
    </location>
    <ligand>
        <name>Mn(2+)</name>
        <dbReference type="ChEBI" id="CHEBI:29035"/>
        <label>2</label>
    </ligand>
</feature>
<dbReference type="CDD" id="cd16010">
    <property type="entry name" value="iPGM"/>
    <property type="match status" value="1"/>
</dbReference>
<dbReference type="SUPFAM" id="SSF53649">
    <property type="entry name" value="Alkaline phosphatase-like"/>
    <property type="match status" value="1"/>
</dbReference>
<evidence type="ECO:0000313" key="16">
    <source>
        <dbReference type="EMBL" id="MBB3060628.1"/>
    </source>
</evidence>
<comment type="catalytic activity">
    <reaction evidence="1 10">
        <text>(2R)-2-phosphoglycerate = (2R)-3-phosphoglycerate</text>
        <dbReference type="Rhea" id="RHEA:15901"/>
        <dbReference type="ChEBI" id="CHEBI:58272"/>
        <dbReference type="ChEBI" id="CHEBI:58289"/>
        <dbReference type="EC" id="5.4.2.12"/>
    </reaction>
</comment>
<dbReference type="GO" id="GO:0005829">
    <property type="term" value="C:cytosol"/>
    <property type="evidence" value="ECO:0007669"/>
    <property type="project" value="TreeGrafter"/>
</dbReference>
<organism evidence="16 17">
    <name type="scientific">Microbulbifer rhizosphaerae</name>
    <dbReference type="NCBI Taxonomy" id="1562603"/>
    <lineage>
        <taxon>Bacteria</taxon>
        <taxon>Pseudomonadati</taxon>
        <taxon>Pseudomonadota</taxon>
        <taxon>Gammaproteobacteria</taxon>
        <taxon>Cellvibrionales</taxon>
        <taxon>Microbulbiferaceae</taxon>
        <taxon>Microbulbifer</taxon>
    </lineage>
</organism>
<keyword evidence="6 10" id="KW-0324">Glycolysis</keyword>
<feature type="binding site" evidence="10 13">
    <location>
        <position position="464"/>
    </location>
    <ligand>
        <name>Mn(2+)</name>
        <dbReference type="ChEBI" id="CHEBI:29035"/>
        <label>1</label>
    </ligand>
</feature>
<feature type="binding site" evidence="10 13">
    <location>
        <position position="446"/>
    </location>
    <ligand>
        <name>Mn(2+)</name>
        <dbReference type="ChEBI" id="CHEBI:29035"/>
        <label>2</label>
    </ligand>
</feature>
<dbReference type="Proteomes" id="UP000535937">
    <property type="component" value="Unassembled WGS sequence"/>
</dbReference>
<feature type="binding site" evidence="10 13">
    <location>
        <position position="445"/>
    </location>
    <ligand>
        <name>Mn(2+)</name>
        <dbReference type="ChEBI" id="CHEBI:29035"/>
        <label>2</label>
    </ligand>
</feature>
<dbReference type="Pfam" id="PF06415">
    <property type="entry name" value="iPGM_N"/>
    <property type="match status" value="1"/>
</dbReference>
<feature type="binding site" evidence="10 13">
    <location>
        <position position="408"/>
    </location>
    <ligand>
        <name>Mn(2+)</name>
        <dbReference type="ChEBI" id="CHEBI:29035"/>
        <label>1</label>
    </ligand>
</feature>
<dbReference type="NCBIfam" id="TIGR01307">
    <property type="entry name" value="pgm_bpd_ind"/>
    <property type="match status" value="1"/>
</dbReference>
<dbReference type="RefSeq" id="WP_183458168.1">
    <property type="nucleotide sequence ID" value="NZ_JACHWZ010000005.1"/>
</dbReference>
<dbReference type="InterPro" id="IPR036646">
    <property type="entry name" value="PGAM_B_sf"/>
</dbReference>
<dbReference type="InterPro" id="IPR005995">
    <property type="entry name" value="Pgm_bpd_ind"/>
</dbReference>
<accession>A0A7W4Z8B8</accession>
<dbReference type="EC" id="5.4.2.12" evidence="4 10"/>
<dbReference type="GO" id="GO:0004619">
    <property type="term" value="F:phosphoglycerate mutase activity"/>
    <property type="evidence" value="ECO:0007669"/>
    <property type="project" value="UniProtKB-UniRule"/>
</dbReference>
<dbReference type="InterPro" id="IPR006124">
    <property type="entry name" value="Metalloenzyme"/>
</dbReference>
<dbReference type="SUPFAM" id="SSF64158">
    <property type="entry name" value="2,3-Bisphosphoglycerate-independent phosphoglycerate mutase, substrate-binding domain"/>
    <property type="match status" value="1"/>
</dbReference>
<gene>
    <name evidence="10" type="primary">gpmI</name>
    <name evidence="16" type="ORF">FHS09_001447</name>
</gene>
<feature type="binding site" evidence="10 13">
    <location>
        <position position="404"/>
    </location>
    <ligand>
        <name>Mn(2+)</name>
        <dbReference type="ChEBI" id="CHEBI:29035"/>
        <label>1</label>
    </ligand>
</feature>
<dbReference type="Gene3D" id="3.40.720.10">
    <property type="entry name" value="Alkaline Phosphatase, subunit A"/>
    <property type="match status" value="1"/>
</dbReference>
<feature type="binding site" evidence="10 12">
    <location>
        <position position="129"/>
    </location>
    <ligand>
        <name>substrate</name>
    </ligand>
</feature>
<feature type="binding site" evidence="10 12">
    <location>
        <position position="191"/>
    </location>
    <ligand>
        <name>substrate</name>
    </ligand>
</feature>
<feature type="active site" description="Phosphoserine intermediate" evidence="10 11">
    <location>
        <position position="68"/>
    </location>
</feature>
<dbReference type="InterPro" id="IPR017850">
    <property type="entry name" value="Alkaline_phosphatase_core_sf"/>
</dbReference>
<feature type="domain" description="Metalloenzyme" evidence="14">
    <location>
        <begin position="11"/>
        <end position="501"/>
    </location>
</feature>
<comment type="cofactor">
    <cofactor evidence="10">
        <name>Mn(2+)</name>
        <dbReference type="ChEBI" id="CHEBI:29035"/>
    </cofactor>
    <text evidence="10">Binds 2 manganese ions per subunit.</text>
</comment>
<feature type="binding site" evidence="10 12">
    <location>
        <begin position="263"/>
        <end position="266"/>
    </location>
    <ligand>
        <name>substrate</name>
    </ligand>
</feature>
<comment type="similarity">
    <text evidence="3 10">Belongs to the BPG-independent phosphoglycerate mutase family.</text>
</comment>
<evidence type="ECO:0000256" key="13">
    <source>
        <dbReference type="PIRSR" id="PIRSR001492-3"/>
    </source>
</evidence>
<dbReference type="PANTHER" id="PTHR31637:SF0">
    <property type="entry name" value="2,3-BISPHOSPHOGLYCERATE-INDEPENDENT PHOSPHOGLYCERATE MUTASE"/>
    <property type="match status" value="1"/>
</dbReference>
<evidence type="ECO:0000256" key="2">
    <source>
        <dbReference type="ARBA" id="ARBA00004798"/>
    </source>
</evidence>
<comment type="caution">
    <text evidence="16">The sequence shown here is derived from an EMBL/GenBank/DDBJ whole genome shotgun (WGS) entry which is preliminary data.</text>
</comment>
<evidence type="ECO:0000256" key="9">
    <source>
        <dbReference type="ARBA" id="ARBA00071648"/>
    </source>
</evidence>
<dbReference type="GO" id="GO:0006007">
    <property type="term" value="P:glucose catabolic process"/>
    <property type="evidence" value="ECO:0007669"/>
    <property type="project" value="InterPro"/>
</dbReference>
<keyword evidence="7 10" id="KW-0464">Manganese</keyword>
<comment type="subunit">
    <text evidence="10">Monomer.</text>
</comment>
<keyword evidence="8 10" id="KW-0413">Isomerase</keyword>
<dbReference type="EMBL" id="JACHWZ010000005">
    <property type="protein sequence ID" value="MBB3060628.1"/>
    <property type="molecule type" value="Genomic_DNA"/>
</dbReference>
<evidence type="ECO:0000259" key="14">
    <source>
        <dbReference type="Pfam" id="PF01676"/>
    </source>
</evidence>
<dbReference type="PIRSF" id="PIRSF001492">
    <property type="entry name" value="IPGAM"/>
    <property type="match status" value="1"/>
</dbReference>
<dbReference type="FunFam" id="3.40.1450.10:FF:000001">
    <property type="entry name" value="2,3-bisphosphoglycerate-independent phosphoglycerate mutase"/>
    <property type="match status" value="1"/>
</dbReference>
<dbReference type="InterPro" id="IPR011258">
    <property type="entry name" value="BPG-indep_PGM_N"/>
</dbReference>
<evidence type="ECO:0000256" key="11">
    <source>
        <dbReference type="PIRSR" id="PIRSR001492-1"/>
    </source>
</evidence>
<protein>
    <recommendedName>
        <fullName evidence="9 10">2,3-bisphosphoglycerate-independent phosphoglycerate mutase</fullName>
        <shortName evidence="10">BPG-independent PGAM</shortName>
        <shortName evidence="10">Phosphoglyceromutase</shortName>
        <shortName evidence="10">iPGM</shortName>
        <ecNumber evidence="4 10">5.4.2.12</ecNumber>
    </recommendedName>
</protein>
<evidence type="ECO:0000256" key="6">
    <source>
        <dbReference type="ARBA" id="ARBA00023152"/>
    </source>
</evidence>
<dbReference type="Pfam" id="PF01676">
    <property type="entry name" value="Metalloenzyme"/>
    <property type="match status" value="1"/>
</dbReference>
<feature type="domain" description="BPG-independent PGAM N-terminal" evidence="15">
    <location>
        <begin position="88"/>
        <end position="300"/>
    </location>
</feature>
<name>A0A7W4Z8B8_9GAMM</name>
<keyword evidence="5 10" id="KW-0479">Metal-binding</keyword>
<feature type="binding site" evidence="10 12">
    <location>
        <begin position="159"/>
        <end position="160"/>
    </location>
    <ligand>
        <name>substrate</name>
    </ligand>
</feature>
<keyword evidence="17" id="KW-1185">Reference proteome</keyword>
<evidence type="ECO:0000256" key="8">
    <source>
        <dbReference type="ARBA" id="ARBA00023235"/>
    </source>
</evidence>
<dbReference type="Gene3D" id="3.40.1450.10">
    <property type="entry name" value="BPG-independent phosphoglycerate mutase, domain B"/>
    <property type="match status" value="1"/>
</dbReference>
<evidence type="ECO:0000256" key="10">
    <source>
        <dbReference type="HAMAP-Rule" id="MF_01038"/>
    </source>
</evidence>